<gene>
    <name evidence="8" type="ORF">MARGE09_P1257</name>
</gene>
<keyword evidence="6" id="KW-1133">Transmembrane helix</keyword>
<dbReference type="InterPro" id="IPR015943">
    <property type="entry name" value="WD40/YVTN_repeat-like_dom_sf"/>
</dbReference>
<dbReference type="Pfam" id="PF00512">
    <property type="entry name" value="HisKA"/>
    <property type="match status" value="1"/>
</dbReference>
<dbReference type="PRINTS" id="PR00344">
    <property type="entry name" value="BCTRLSENSOR"/>
</dbReference>
<dbReference type="KEGG" id="marq:MARGE09_P1257"/>
<dbReference type="PANTHER" id="PTHR43547:SF2">
    <property type="entry name" value="HYBRID SIGNAL TRANSDUCTION HISTIDINE KINASE C"/>
    <property type="match status" value="1"/>
</dbReference>
<dbReference type="Gene3D" id="2.60.40.10">
    <property type="entry name" value="Immunoglobulins"/>
    <property type="match status" value="1"/>
</dbReference>
<dbReference type="SUPFAM" id="SSF55874">
    <property type="entry name" value="ATPase domain of HSP90 chaperone/DNA topoisomerase II/histidine kinase"/>
    <property type="match status" value="1"/>
</dbReference>
<dbReference type="CDD" id="cd00082">
    <property type="entry name" value="HisKA"/>
    <property type="match status" value="1"/>
</dbReference>
<evidence type="ECO:0000256" key="4">
    <source>
        <dbReference type="ARBA" id="ARBA00022679"/>
    </source>
</evidence>
<dbReference type="InterPro" id="IPR004358">
    <property type="entry name" value="Sig_transdc_His_kin-like_C"/>
</dbReference>
<keyword evidence="9" id="KW-1185">Reference proteome</keyword>
<evidence type="ECO:0000259" key="7">
    <source>
        <dbReference type="PROSITE" id="PS50109"/>
    </source>
</evidence>
<reference evidence="8 9" key="1">
    <citation type="journal article" date="2022" name="IScience">
        <title>An ultrasensitive nanofiber-based assay for enzymatic hydrolysis and deep-sea microbial degradation of cellulose.</title>
        <authorList>
            <person name="Tsudome M."/>
            <person name="Tachioka M."/>
            <person name="Miyazaki M."/>
            <person name="Uchimura K."/>
            <person name="Tsuda M."/>
            <person name="Takaki Y."/>
            <person name="Deguchi S."/>
        </authorList>
    </citation>
    <scope>NUCLEOTIDE SEQUENCE [LARGE SCALE GENOMIC DNA]</scope>
    <source>
        <strain evidence="8 9">GE09</strain>
    </source>
</reference>
<evidence type="ECO:0000256" key="5">
    <source>
        <dbReference type="ARBA" id="ARBA00022777"/>
    </source>
</evidence>
<evidence type="ECO:0000313" key="8">
    <source>
        <dbReference type="EMBL" id="BCD97057.1"/>
    </source>
</evidence>
<evidence type="ECO:0000256" key="2">
    <source>
        <dbReference type="ARBA" id="ARBA00012438"/>
    </source>
</evidence>
<dbReference type="GO" id="GO:0005886">
    <property type="term" value="C:plasma membrane"/>
    <property type="evidence" value="ECO:0007669"/>
    <property type="project" value="UniProtKB-ARBA"/>
</dbReference>
<dbReference type="SMART" id="SM00388">
    <property type="entry name" value="HisKA"/>
    <property type="match status" value="1"/>
</dbReference>
<feature type="domain" description="Histidine kinase" evidence="7">
    <location>
        <begin position="851"/>
        <end position="1072"/>
    </location>
</feature>
<dbReference type="GO" id="GO:0000155">
    <property type="term" value="F:phosphorelay sensor kinase activity"/>
    <property type="evidence" value="ECO:0007669"/>
    <property type="project" value="InterPro"/>
</dbReference>
<evidence type="ECO:0000256" key="6">
    <source>
        <dbReference type="SAM" id="Phobius"/>
    </source>
</evidence>
<comment type="catalytic activity">
    <reaction evidence="1">
        <text>ATP + protein L-histidine = ADP + protein N-phospho-L-histidine.</text>
        <dbReference type="EC" id="2.7.13.3"/>
    </reaction>
</comment>
<evidence type="ECO:0000256" key="3">
    <source>
        <dbReference type="ARBA" id="ARBA00022553"/>
    </source>
</evidence>
<dbReference type="Proteomes" id="UP001320119">
    <property type="component" value="Chromosome"/>
</dbReference>
<keyword evidence="5" id="KW-0418">Kinase</keyword>
<dbReference type="PROSITE" id="PS50109">
    <property type="entry name" value="HIS_KIN"/>
    <property type="match status" value="1"/>
</dbReference>
<dbReference type="InterPro" id="IPR011123">
    <property type="entry name" value="Y_Y_Y"/>
</dbReference>
<dbReference type="InterPro" id="IPR003594">
    <property type="entry name" value="HATPase_dom"/>
</dbReference>
<dbReference type="FunFam" id="3.30.565.10:FF:000006">
    <property type="entry name" value="Sensor histidine kinase WalK"/>
    <property type="match status" value="1"/>
</dbReference>
<dbReference type="Pfam" id="PF07494">
    <property type="entry name" value="Reg_prop"/>
    <property type="match status" value="5"/>
</dbReference>
<dbReference type="InterPro" id="IPR003661">
    <property type="entry name" value="HisK_dim/P_dom"/>
</dbReference>
<dbReference type="SUPFAM" id="SSF63829">
    <property type="entry name" value="Calcium-dependent phosphotriesterase"/>
    <property type="match status" value="3"/>
</dbReference>
<dbReference type="PANTHER" id="PTHR43547">
    <property type="entry name" value="TWO-COMPONENT HISTIDINE KINASE"/>
    <property type="match status" value="1"/>
</dbReference>
<dbReference type="InterPro" id="IPR013783">
    <property type="entry name" value="Ig-like_fold"/>
</dbReference>
<proteinExistence type="predicted"/>
<dbReference type="RefSeq" id="WP_236986534.1">
    <property type="nucleotide sequence ID" value="NZ_AP023086.1"/>
</dbReference>
<evidence type="ECO:0000313" key="9">
    <source>
        <dbReference type="Proteomes" id="UP001320119"/>
    </source>
</evidence>
<keyword evidence="4" id="KW-0808">Transferase</keyword>
<protein>
    <recommendedName>
        <fullName evidence="2">histidine kinase</fullName>
        <ecNumber evidence="2">2.7.13.3</ecNumber>
    </recommendedName>
</protein>
<dbReference type="Gene3D" id="1.10.287.130">
    <property type="match status" value="1"/>
</dbReference>
<dbReference type="InterPro" id="IPR011110">
    <property type="entry name" value="Reg_prop"/>
</dbReference>
<dbReference type="InterPro" id="IPR036890">
    <property type="entry name" value="HATPase_C_sf"/>
</dbReference>
<dbReference type="SMART" id="SM00387">
    <property type="entry name" value="HATPase_c"/>
    <property type="match status" value="1"/>
</dbReference>
<dbReference type="InterPro" id="IPR005467">
    <property type="entry name" value="His_kinase_dom"/>
</dbReference>
<sequence>MLRHVIVIVGVFFCCGAGVMQPVLAESSKNLLVQRFTQSQNGKDKLDAIEDVVFDHKGFIWLATESGLKRFDGDRIQRFSSEHGLSSEWAISLAVDHRGEIWVGTSRGLNRFSARYHTFTHYLKNDYISDVIEADGNIIYAATTRGIIKFNGKHEQIGHWKSDPNGLSNNALSSDHVTALFEDSQLNIWIGYKDTGLSRWNRQHNSFTHFSDNPNNPNSLCHTDVRALAEAEDGTLWVGTWGGGLCRLNSDGNSFTAHTLTNRQGEITSDIITDITKDRTGTLWVSADKGGAYRYRPAQRDFIHYQHDLFDERSLISNTVSVIAEDAHSNMWFITFPGGLSRYHPSTEQFQSWQQHPLDKNSLSNSSILSLHQDATGDIWVGTEGGLNRIHHKDGSITRYPHVKGDKNSLPASAVTTLADGPNGHLWVGTWSGGLGKLNKKTGHIKTYGPAQNFHGQNIWASYLDSRKTLWIGTERHGLYRYNEKTDNFVQYQNDPKKNHSISSNYVLSIGENNKGELWVGTENGANQFIPSNHHFTHKTPFEGSLLAEQRIRLIFTDSNNDLWLATQGSGLIKWSLEANQHATLNQDNGLPSNTIAAIQQDKQGFIWVSTLAGIAKVNPTTLAVETILTLRDGLAGDVSNRNASLALKNGTLYFGTTNGLISFNPSNLTLPTDDPKIELTHLDILGKKTTINRAGQQLIEDVAYTTTLTLNESDNFFEVGFANLNLSFGGHTEFAYKLENHDSQWIDHFGNGSASFANLNAGKYRLVIKAKKRNGEWSTQERSLNINITPPLSRSKLAYTLYTIVGLIFSYGLIRLVFLRTLNRTLHLEVKTKTAALQEANAAKTLFLANVSHELRTPLNAINGYSTRLIKRYSSVLDQRGIESLRSINRNGLHLNNLINDILDLSKIESGKMEIEIGDCNIDALLHHCLEDLQEDAQKKGLTLHSPKTNSYGTIQADEQRVTQIIHNLLSNAIKYSDKGDIWLSVETANIDNKAYCALSVKDTGKGIREEDLKKLFTRFEKIDQDTKYIHGYGTGLGLALVDEFTSLHGGFIDCKSTFGEGSTFTIYLPI</sequence>
<dbReference type="EC" id="2.7.13.3" evidence="2"/>
<dbReference type="Gene3D" id="3.30.565.10">
    <property type="entry name" value="Histidine kinase-like ATPase, C-terminal domain"/>
    <property type="match status" value="1"/>
</dbReference>
<dbReference type="InterPro" id="IPR036097">
    <property type="entry name" value="HisK_dim/P_sf"/>
</dbReference>
<dbReference type="EMBL" id="AP023086">
    <property type="protein sequence ID" value="BCD97057.1"/>
    <property type="molecule type" value="Genomic_DNA"/>
</dbReference>
<dbReference type="SUPFAM" id="SSF47384">
    <property type="entry name" value="Homodimeric domain of signal transducing histidine kinase"/>
    <property type="match status" value="1"/>
</dbReference>
<dbReference type="Gene3D" id="2.130.10.10">
    <property type="entry name" value="YVTN repeat-like/Quinoprotein amine dehydrogenase"/>
    <property type="match status" value="3"/>
</dbReference>
<feature type="transmembrane region" description="Helical" evidence="6">
    <location>
        <begin position="798"/>
        <end position="819"/>
    </location>
</feature>
<keyword evidence="6" id="KW-0472">Membrane</keyword>
<dbReference type="Pfam" id="PF07495">
    <property type="entry name" value="Y_Y_Y"/>
    <property type="match status" value="1"/>
</dbReference>
<dbReference type="Pfam" id="PF02518">
    <property type="entry name" value="HATPase_c"/>
    <property type="match status" value="1"/>
</dbReference>
<organism evidence="8 9">
    <name type="scientific">Marinagarivorans cellulosilyticus</name>
    <dbReference type="NCBI Taxonomy" id="2721545"/>
    <lineage>
        <taxon>Bacteria</taxon>
        <taxon>Pseudomonadati</taxon>
        <taxon>Pseudomonadota</taxon>
        <taxon>Gammaproteobacteria</taxon>
        <taxon>Cellvibrionales</taxon>
        <taxon>Cellvibrionaceae</taxon>
        <taxon>Marinagarivorans</taxon>
    </lineage>
</organism>
<name>A0AAN1WG95_9GAMM</name>
<keyword evidence="3" id="KW-0597">Phosphoprotein</keyword>
<evidence type="ECO:0000256" key="1">
    <source>
        <dbReference type="ARBA" id="ARBA00000085"/>
    </source>
</evidence>
<accession>A0AAN1WG95</accession>
<keyword evidence="6" id="KW-0812">Transmembrane</keyword>
<dbReference type="AlphaFoldDB" id="A0AAN1WG95"/>